<dbReference type="OrthoDB" id="7472701at2"/>
<gene>
    <name evidence="3" type="ORF">FEF26_12715</name>
</gene>
<dbReference type="EMBL" id="VAVZ01000039">
    <property type="protein sequence ID" value="TLP93889.1"/>
    <property type="molecule type" value="Genomic_DNA"/>
</dbReference>
<evidence type="ECO:0000313" key="3">
    <source>
        <dbReference type="EMBL" id="TLP93889.1"/>
    </source>
</evidence>
<evidence type="ECO:0000313" key="4">
    <source>
        <dbReference type="Proteomes" id="UP000310458"/>
    </source>
</evidence>
<feature type="coiled-coil region" evidence="1">
    <location>
        <begin position="56"/>
        <end position="98"/>
    </location>
</feature>
<keyword evidence="4" id="KW-1185">Reference proteome</keyword>
<evidence type="ECO:0000256" key="1">
    <source>
        <dbReference type="SAM" id="Coils"/>
    </source>
</evidence>
<proteinExistence type="predicted"/>
<feature type="region of interest" description="Disordered" evidence="2">
    <location>
        <begin position="106"/>
        <end position="128"/>
    </location>
</feature>
<accession>A0A5R9B866</accession>
<evidence type="ECO:0000256" key="2">
    <source>
        <dbReference type="SAM" id="MobiDB-lite"/>
    </source>
</evidence>
<dbReference type="RefSeq" id="WP_138253915.1">
    <property type="nucleotide sequence ID" value="NZ_VAVZ01000039.1"/>
</dbReference>
<comment type="caution">
    <text evidence="3">The sequence shown here is derived from an EMBL/GenBank/DDBJ whole genome shotgun (WGS) entry which is preliminary data.</text>
</comment>
<organism evidence="3 4">
    <name type="scientific">Nesterenkonia salmonea</name>
    <dbReference type="NCBI Taxonomy" id="1804987"/>
    <lineage>
        <taxon>Bacteria</taxon>
        <taxon>Bacillati</taxon>
        <taxon>Actinomycetota</taxon>
        <taxon>Actinomycetes</taxon>
        <taxon>Micrococcales</taxon>
        <taxon>Micrococcaceae</taxon>
        <taxon>Nesterenkonia</taxon>
    </lineage>
</organism>
<dbReference type="Proteomes" id="UP000310458">
    <property type="component" value="Unassembled WGS sequence"/>
</dbReference>
<protein>
    <submittedName>
        <fullName evidence="3">Uncharacterized protein</fullName>
    </submittedName>
</protein>
<dbReference type="Gene3D" id="1.10.357.10">
    <property type="entry name" value="Tetracycline Repressor, domain 2"/>
    <property type="match status" value="1"/>
</dbReference>
<sequence>MTRRGEDPVERDLLVTALIRTLRGETSVSSGRVSSKAIASEAGLPRTSLTHKHRDLNELVRLVKELDKKARNNQSEEVNSLRTQNAELQALVDTLAAQVTLASMRLRDSTSHRPKLVAGPSHDEESRW</sequence>
<name>A0A5R9B866_9MICC</name>
<keyword evidence="1" id="KW-0175">Coiled coil</keyword>
<dbReference type="AlphaFoldDB" id="A0A5R9B866"/>
<reference evidence="3 4" key="1">
    <citation type="submission" date="2019-05" db="EMBL/GenBank/DDBJ databases">
        <title>Nesterenkonia sp. GY074 isolated from the Southern Atlantic Ocean.</title>
        <authorList>
            <person name="Zhang G."/>
        </authorList>
    </citation>
    <scope>NUCLEOTIDE SEQUENCE [LARGE SCALE GENOMIC DNA]</scope>
    <source>
        <strain evidence="3 4">GY074</strain>
    </source>
</reference>